<dbReference type="SMART" id="SM00387">
    <property type="entry name" value="HATPase_c"/>
    <property type="match status" value="1"/>
</dbReference>
<dbReference type="EC" id="2.7.13.3" evidence="2"/>
<evidence type="ECO:0000259" key="7">
    <source>
        <dbReference type="PROSITE" id="PS50112"/>
    </source>
</evidence>
<dbReference type="AlphaFoldDB" id="A0A2I8VG95"/>
<evidence type="ECO:0000256" key="6">
    <source>
        <dbReference type="SAM" id="MobiDB-lite"/>
    </source>
</evidence>
<evidence type="ECO:0000256" key="2">
    <source>
        <dbReference type="ARBA" id="ARBA00012438"/>
    </source>
</evidence>
<evidence type="ECO:0000256" key="1">
    <source>
        <dbReference type="ARBA" id="ARBA00000085"/>
    </source>
</evidence>
<name>A0A2I8VG95_9EURY</name>
<feature type="domain" description="PAC" evidence="8">
    <location>
        <begin position="83"/>
        <end position="133"/>
    </location>
</feature>
<evidence type="ECO:0000313" key="10">
    <source>
        <dbReference type="Proteomes" id="UP000236584"/>
    </source>
</evidence>
<evidence type="ECO:0000256" key="5">
    <source>
        <dbReference type="ARBA" id="ARBA00022777"/>
    </source>
</evidence>
<dbReference type="CDD" id="cd16936">
    <property type="entry name" value="HATPase_RsbW-like"/>
    <property type="match status" value="1"/>
</dbReference>
<dbReference type="GO" id="GO:0004673">
    <property type="term" value="F:protein histidine kinase activity"/>
    <property type="evidence" value="ECO:0007669"/>
    <property type="project" value="UniProtKB-EC"/>
</dbReference>
<dbReference type="SUPFAM" id="SSF55785">
    <property type="entry name" value="PYP-like sensor domain (PAS domain)"/>
    <property type="match status" value="2"/>
</dbReference>
<dbReference type="InterPro" id="IPR000014">
    <property type="entry name" value="PAS"/>
</dbReference>
<comment type="catalytic activity">
    <reaction evidence="1">
        <text>ATP + protein L-histidine = ADP + protein N-phospho-L-histidine.</text>
        <dbReference type="EC" id="2.7.13.3"/>
    </reaction>
</comment>
<dbReference type="PROSITE" id="PS50113">
    <property type="entry name" value="PAC"/>
    <property type="match status" value="2"/>
</dbReference>
<keyword evidence="10" id="KW-1185">Reference proteome</keyword>
<evidence type="ECO:0000313" key="9">
    <source>
        <dbReference type="EMBL" id="AUV80957.1"/>
    </source>
</evidence>
<dbReference type="InterPro" id="IPR036890">
    <property type="entry name" value="HATPase_C_sf"/>
</dbReference>
<evidence type="ECO:0000259" key="8">
    <source>
        <dbReference type="PROSITE" id="PS50113"/>
    </source>
</evidence>
<dbReference type="InterPro" id="IPR013655">
    <property type="entry name" value="PAS_fold_3"/>
</dbReference>
<dbReference type="InterPro" id="IPR003594">
    <property type="entry name" value="HATPase_dom"/>
</dbReference>
<dbReference type="RefSeq" id="WP_103424645.1">
    <property type="nucleotide sequence ID" value="NZ_CP026309.1"/>
</dbReference>
<dbReference type="KEGG" id="srub:C2R22_04180"/>
<dbReference type="Gene3D" id="3.30.450.20">
    <property type="entry name" value="PAS domain"/>
    <property type="match status" value="2"/>
</dbReference>
<keyword evidence="3" id="KW-0597">Phosphoprotein</keyword>
<dbReference type="EMBL" id="CP026309">
    <property type="protein sequence ID" value="AUV80957.1"/>
    <property type="molecule type" value="Genomic_DNA"/>
</dbReference>
<dbReference type="PANTHER" id="PTHR43304">
    <property type="entry name" value="PHYTOCHROME-LIKE PROTEIN CPH1"/>
    <property type="match status" value="1"/>
</dbReference>
<dbReference type="InterPro" id="IPR001610">
    <property type="entry name" value="PAC"/>
</dbReference>
<dbReference type="SUPFAM" id="SSF55874">
    <property type="entry name" value="ATPase domain of HSP90 chaperone/DNA topoisomerase II/histidine kinase"/>
    <property type="match status" value="1"/>
</dbReference>
<dbReference type="InterPro" id="IPR052162">
    <property type="entry name" value="Sensor_kinase/Photoreceptor"/>
</dbReference>
<dbReference type="SMART" id="SM00086">
    <property type="entry name" value="PAC"/>
    <property type="match status" value="2"/>
</dbReference>
<dbReference type="OrthoDB" id="106630at2157"/>
<organism evidence="9 10">
    <name type="scientific">Salinigranum rubrum</name>
    <dbReference type="NCBI Taxonomy" id="755307"/>
    <lineage>
        <taxon>Archaea</taxon>
        <taxon>Methanobacteriati</taxon>
        <taxon>Methanobacteriota</taxon>
        <taxon>Stenosarchaea group</taxon>
        <taxon>Halobacteria</taxon>
        <taxon>Halobacteriales</taxon>
        <taxon>Haloferacaceae</taxon>
        <taxon>Salinigranum</taxon>
    </lineage>
</organism>
<dbReference type="PROSITE" id="PS50112">
    <property type="entry name" value="PAS"/>
    <property type="match status" value="2"/>
</dbReference>
<dbReference type="PANTHER" id="PTHR43304:SF1">
    <property type="entry name" value="PAC DOMAIN-CONTAINING PROTEIN"/>
    <property type="match status" value="1"/>
</dbReference>
<dbReference type="InterPro" id="IPR035965">
    <property type="entry name" value="PAS-like_dom_sf"/>
</dbReference>
<dbReference type="Pfam" id="PF02518">
    <property type="entry name" value="HATPase_c"/>
    <property type="match status" value="1"/>
</dbReference>
<evidence type="ECO:0000256" key="4">
    <source>
        <dbReference type="ARBA" id="ARBA00022679"/>
    </source>
</evidence>
<sequence length="498" mass="55028">MDTTPVETVLLDRTLDIVVLLDESGRFRYANSAVERVLGYAPDDVLGRDALSLVHPDDRPRVSSVFTRLVDAAPRDADARALSPTEFRYRAADGSWVWLAAQMSTEPALGSDEYVVTCRDVSPRREAEAEQRRTHQRFLTITEHTNDVLWMFSGDYSEVLFINSAYETVWGRSVDDLRADPTDFINGVHPADRDRVHETMARLSDGESVDLEYRVDATNSYRTWVWVQGYPLVDDDGSVSAVVGFARDVTDRRERERQLLVMDRLLRHNLRNEMNLILGHAEQARSNGGEAVEADVARIVRAGEHLLRTVDKERDVVGLLTNDPDPVVVDLVAVTTDICGRVRERYPEATIEVSLPETVDVRAVPKLSLAIYELLTNAVEHADVDDPTVTLTVRVDHEDDGDGESVVGSDDGVADSDDDGAGGTSDARTVTLSVADECPPIPIQEIRVLRGERDVRSVYHGSGLGLWLVYWAVDRSGGDLAFGSGTRGNTVSVTLDAA</sequence>
<dbReference type="InterPro" id="IPR000700">
    <property type="entry name" value="PAS-assoc_C"/>
</dbReference>
<dbReference type="Gene3D" id="3.30.565.10">
    <property type="entry name" value="Histidine kinase-like ATPase, C-terminal domain"/>
    <property type="match status" value="1"/>
</dbReference>
<keyword evidence="4" id="KW-0808">Transferase</keyword>
<evidence type="ECO:0000256" key="3">
    <source>
        <dbReference type="ARBA" id="ARBA00022553"/>
    </source>
</evidence>
<keyword evidence="5 9" id="KW-0418">Kinase</keyword>
<dbReference type="GeneID" id="35591260"/>
<dbReference type="SMART" id="SM00091">
    <property type="entry name" value="PAS"/>
    <property type="match status" value="2"/>
</dbReference>
<feature type="domain" description="PAS" evidence="7">
    <location>
        <begin position="134"/>
        <end position="207"/>
    </location>
</feature>
<feature type="domain" description="PAS" evidence="7">
    <location>
        <begin position="10"/>
        <end position="73"/>
    </location>
</feature>
<dbReference type="Pfam" id="PF08447">
    <property type="entry name" value="PAS_3"/>
    <property type="match status" value="2"/>
</dbReference>
<feature type="domain" description="PAC" evidence="8">
    <location>
        <begin position="209"/>
        <end position="261"/>
    </location>
</feature>
<protein>
    <recommendedName>
        <fullName evidence="2">histidine kinase</fullName>
        <ecNumber evidence="2">2.7.13.3</ecNumber>
    </recommendedName>
</protein>
<dbReference type="Proteomes" id="UP000236584">
    <property type="component" value="Chromosome"/>
</dbReference>
<proteinExistence type="predicted"/>
<dbReference type="CDD" id="cd00130">
    <property type="entry name" value="PAS"/>
    <property type="match status" value="2"/>
</dbReference>
<dbReference type="NCBIfam" id="TIGR00229">
    <property type="entry name" value="sensory_box"/>
    <property type="match status" value="2"/>
</dbReference>
<gene>
    <name evidence="9" type="ORF">C2R22_04180</name>
</gene>
<reference evidence="9 10" key="1">
    <citation type="submission" date="2018-01" db="EMBL/GenBank/DDBJ databases">
        <title>Complete genome sequence of Salinigranum rubrum GX10T, an extremely halophilic archaeon isolated from a marine solar saltern.</title>
        <authorList>
            <person name="Han S."/>
        </authorList>
    </citation>
    <scope>NUCLEOTIDE SEQUENCE [LARGE SCALE GENOMIC DNA]</scope>
    <source>
        <strain evidence="9 10">GX10</strain>
    </source>
</reference>
<accession>A0A2I8VG95</accession>
<feature type="region of interest" description="Disordered" evidence="6">
    <location>
        <begin position="394"/>
        <end position="430"/>
    </location>
</feature>